<comment type="caution">
    <text evidence="2">The sequence shown here is derived from an EMBL/GenBank/DDBJ whole genome shotgun (WGS) entry which is preliminary data.</text>
</comment>
<dbReference type="AlphaFoldDB" id="A0AAN6Q8B2"/>
<organism evidence="2 3">
    <name type="scientific">Parathielavia hyrcaniae</name>
    <dbReference type="NCBI Taxonomy" id="113614"/>
    <lineage>
        <taxon>Eukaryota</taxon>
        <taxon>Fungi</taxon>
        <taxon>Dikarya</taxon>
        <taxon>Ascomycota</taxon>
        <taxon>Pezizomycotina</taxon>
        <taxon>Sordariomycetes</taxon>
        <taxon>Sordariomycetidae</taxon>
        <taxon>Sordariales</taxon>
        <taxon>Chaetomiaceae</taxon>
        <taxon>Parathielavia</taxon>
    </lineage>
</organism>
<feature type="region of interest" description="Disordered" evidence="1">
    <location>
        <begin position="1"/>
        <end position="38"/>
    </location>
</feature>
<evidence type="ECO:0000313" key="3">
    <source>
        <dbReference type="Proteomes" id="UP001305647"/>
    </source>
</evidence>
<gene>
    <name evidence="2" type="ORF">N658DRAFT_188948</name>
</gene>
<reference evidence="2" key="1">
    <citation type="journal article" date="2023" name="Mol. Phylogenet. Evol.">
        <title>Genome-scale phylogeny and comparative genomics of the fungal order Sordariales.</title>
        <authorList>
            <person name="Hensen N."/>
            <person name="Bonometti L."/>
            <person name="Westerberg I."/>
            <person name="Brannstrom I.O."/>
            <person name="Guillou S."/>
            <person name="Cros-Aarteil S."/>
            <person name="Calhoun S."/>
            <person name="Haridas S."/>
            <person name="Kuo A."/>
            <person name="Mondo S."/>
            <person name="Pangilinan J."/>
            <person name="Riley R."/>
            <person name="LaButti K."/>
            <person name="Andreopoulos B."/>
            <person name="Lipzen A."/>
            <person name="Chen C."/>
            <person name="Yan M."/>
            <person name="Daum C."/>
            <person name="Ng V."/>
            <person name="Clum A."/>
            <person name="Steindorff A."/>
            <person name="Ohm R.A."/>
            <person name="Martin F."/>
            <person name="Silar P."/>
            <person name="Natvig D.O."/>
            <person name="Lalanne C."/>
            <person name="Gautier V."/>
            <person name="Ament-Velasquez S.L."/>
            <person name="Kruys A."/>
            <person name="Hutchinson M.I."/>
            <person name="Powell A.J."/>
            <person name="Barry K."/>
            <person name="Miller A.N."/>
            <person name="Grigoriev I.V."/>
            <person name="Debuchy R."/>
            <person name="Gladieux P."/>
            <person name="Hiltunen Thoren M."/>
            <person name="Johannesson H."/>
        </authorList>
    </citation>
    <scope>NUCLEOTIDE SEQUENCE</scope>
    <source>
        <strain evidence="2">CBS 757.83</strain>
    </source>
</reference>
<sequence>MGARVLPRGTPSARRPAQCSAQRGQHPRRSSPLPQPGKLFSLRRTQRCQYLPRRIGYTECCVVLQAGGGIVSMAESSHTSCFAGAISFTATGEFTIPVKSTEKESLRPALYPRTGNFFFRQFDVRIGHVFGGRRTVSKIDGRSETLYRSGSPPLWGCARRSSCSDLFSRMRRATSEWVF</sequence>
<dbReference type="Proteomes" id="UP001305647">
    <property type="component" value="Unassembled WGS sequence"/>
</dbReference>
<protein>
    <submittedName>
        <fullName evidence="2">Uncharacterized protein</fullName>
    </submittedName>
</protein>
<keyword evidence="3" id="KW-1185">Reference proteome</keyword>
<reference evidence="2" key="2">
    <citation type="submission" date="2023-05" db="EMBL/GenBank/DDBJ databases">
        <authorList>
            <consortium name="Lawrence Berkeley National Laboratory"/>
            <person name="Steindorff A."/>
            <person name="Hensen N."/>
            <person name="Bonometti L."/>
            <person name="Westerberg I."/>
            <person name="Brannstrom I.O."/>
            <person name="Guillou S."/>
            <person name="Cros-Aarteil S."/>
            <person name="Calhoun S."/>
            <person name="Haridas S."/>
            <person name="Kuo A."/>
            <person name="Mondo S."/>
            <person name="Pangilinan J."/>
            <person name="Riley R."/>
            <person name="Labutti K."/>
            <person name="Andreopoulos B."/>
            <person name="Lipzen A."/>
            <person name="Chen C."/>
            <person name="Yanf M."/>
            <person name="Daum C."/>
            <person name="Ng V."/>
            <person name="Clum A."/>
            <person name="Ohm R."/>
            <person name="Martin F."/>
            <person name="Silar P."/>
            <person name="Natvig D."/>
            <person name="Lalanne C."/>
            <person name="Gautier V."/>
            <person name="Ament-Velasquez S.L."/>
            <person name="Kruys A."/>
            <person name="Hutchinson M.I."/>
            <person name="Powell A.J."/>
            <person name="Barry K."/>
            <person name="Miller A.N."/>
            <person name="Grigoriev I.V."/>
            <person name="Debuchy R."/>
            <person name="Gladieux P."/>
            <person name="Thoren M.H."/>
            <person name="Johannesson H."/>
        </authorList>
    </citation>
    <scope>NUCLEOTIDE SEQUENCE</scope>
    <source>
        <strain evidence="2">CBS 757.83</strain>
    </source>
</reference>
<name>A0AAN6Q8B2_9PEZI</name>
<accession>A0AAN6Q8B2</accession>
<evidence type="ECO:0000313" key="2">
    <source>
        <dbReference type="EMBL" id="KAK4104781.1"/>
    </source>
</evidence>
<evidence type="ECO:0000256" key="1">
    <source>
        <dbReference type="SAM" id="MobiDB-lite"/>
    </source>
</evidence>
<proteinExistence type="predicted"/>
<dbReference type="EMBL" id="MU863626">
    <property type="protein sequence ID" value="KAK4104781.1"/>
    <property type="molecule type" value="Genomic_DNA"/>
</dbReference>